<dbReference type="PANTHER" id="PTHR30383:SF29">
    <property type="entry name" value="SGNH HYDROLASE-TYPE ESTERASE DOMAIN-CONTAINING PROTEIN"/>
    <property type="match status" value="1"/>
</dbReference>
<proteinExistence type="predicted"/>
<evidence type="ECO:0000313" key="4">
    <source>
        <dbReference type="Proteomes" id="UP000262583"/>
    </source>
</evidence>
<protein>
    <submittedName>
        <fullName evidence="3">Platelet-activating factor acetylhydrolase IB gamma subunit</fullName>
    </submittedName>
</protein>
<evidence type="ECO:0000259" key="1">
    <source>
        <dbReference type="Pfam" id="PF14606"/>
    </source>
</evidence>
<reference evidence="3 4" key="1">
    <citation type="submission" date="2018-05" db="EMBL/GenBank/DDBJ databases">
        <title>A metagenomic window into the 2 km-deep terrestrial subsurface aquifer revealed taxonomically and functionally diverse microbial community comprising novel uncultured bacterial lineages.</title>
        <authorList>
            <person name="Kadnikov V.V."/>
            <person name="Mardanov A.V."/>
            <person name="Beletsky A.V."/>
            <person name="Banks D."/>
            <person name="Pimenov N.V."/>
            <person name="Frank Y.A."/>
            <person name="Karnachuk O.V."/>
            <person name="Ravin N.V."/>
        </authorList>
    </citation>
    <scope>NUCLEOTIDE SEQUENCE [LARGE SCALE GENOMIC DNA]</scope>
    <source>
        <strain evidence="3">BY</strain>
    </source>
</reference>
<dbReference type="InterPro" id="IPR013830">
    <property type="entry name" value="SGNH_hydro"/>
</dbReference>
<dbReference type="AlphaFoldDB" id="A0A2Z4Y8X6"/>
<dbReference type="PANTHER" id="PTHR30383">
    <property type="entry name" value="THIOESTERASE 1/PROTEASE 1/LYSOPHOSPHOLIPASE L1"/>
    <property type="match status" value="1"/>
</dbReference>
<dbReference type="Pfam" id="PF14607">
    <property type="entry name" value="GxDLY"/>
    <property type="match status" value="1"/>
</dbReference>
<dbReference type="SUPFAM" id="SSF52266">
    <property type="entry name" value="SGNH hydrolase"/>
    <property type="match status" value="1"/>
</dbReference>
<feature type="domain" description="SGNH hydrolase-type esterase N-terminal" evidence="2">
    <location>
        <begin position="47"/>
        <end position="187"/>
    </location>
</feature>
<accession>A0A2Z4Y8X6</accession>
<name>A0A2Z4Y8X6_SUMC1</name>
<dbReference type="Gene3D" id="2.60.120.260">
    <property type="entry name" value="Galactose-binding domain-like"/>
    <property type="match status" value="1"/>
</dbReference>
<dbReference type="Proteomes" id="UP000262583">
    <property type="component" value="Chromosome"/>
</dbReference>
<keyword evidence="3" id="KW-0378">Hydrolase</keyword>
<dbReference type="Pfam" id="PF14606">
    <property type="entry name" value="Lipase_GDSL_3"/>
    <property type="match status" value="1"/>
</dbReference>
<sequence>MGVRKAQKVAVGVAAVHLACLGQPAMGGSVTPLPLSAADRPATSSFAWYDARLLTVEGKGYNDTEQFWQRLPARAKGKVPPAVWDLSKHTAGICVRFVTDSTTIAAEWDGVTALKMNHMAFSGSAGLDLYRRTGRGWRYVATGRPQDHRTSQVLISKAPAGFSEYLLHLPPYHPTTSLRIGIDPAAKLAPAAPRSPERAKPIVFYGTSITQGGCASRAGMGHVMILGRWLDRPVINLGFSGSGKGEPEVLDLVNELDAAVFVLEPLPNMTTEQVRERLPMWVEKLRTNHPQTPILLVENPLKSRRDEQNRALQKVFADARKKGIARLYLLPADKQLAGREEGTVDGVHPTDLGFVRMAECYAPVLRRLLSLSGE</sequence>
<dbReference type="InterPro" id="IPR032740">
    <property type="entry name" value="GxDLY"/>
</dbReference>
<dbReference type="InterPro" id="IPR036514">
    <property type="entry name" value="SGNH_hydro_sf"/>
</dbReference>
<dbReference type="KEGG" id="schv:BRCON_2734"/>
<feature type="domain" description="SGNH hydrolase-type esterase" evidence="1">
    <location>
        <begin position="200"/>
        <end position="366"/>
    </location>
</feature>
<dbReference type="Gene3D" id="3.40.50.1110">
    <property type="entry name" value="SGNH hydrolase"/>
    <property type="match status" value="1"/>
</dbReference>
<dbReference type="GO" id="GO:0016787">
    <property type="term" value="F:hydrolase activity"/>
    <property type="evidence" value="ECO:0007669"/>
    <property type="project" value="UniProtKB-KW"/>
</dbReference>
<evidence type="ECO:0000313" key="3">
    <source>
        <dbReference type="EMBL" id="AXA37476.1"/>
    </source>
</evidence>
<dbReference type="InterPro" id="IPR051532">
    <property type="entry name" value="Ester_Hydrolysis_Enzymes"/>
</dbReference>
<evidence type="ECO:0000259" key="2">
    <source>
        <dbReference type="Pfam" id="PF14607"/>
    </source>
</evidence>
<gene>
    <name evidence="3" type="ORF">BRCON_2734</name>
</gene>
<organism evidence="3 4">
    <name type="scientific">Sumerlaea chitinivorans</name>
    <dbReference type="NCBI Taxonomy" id="2250252"/>
    <lineage>
        <taxon>Bacteria</taxon>
        <taxon>Candidatus Sumerlaeota</taxon>
        <taxon>Candidatus Sumerlaeia</taxon>
        <taxon>Candidatus Sumerlaeales</taxon>
        <taxon>Candidatus Sumerlaeaceae</taxon>
        <taxon>Candidatus Sumerlaea</taxon>
    </lineage>
</organism>
<dbReference type="EMBL" id="CP030759">
    <property type="protein sequence ID" value="AXA37476.1"/>
    <property type="molecule type" value="Genomic_DNA"/>
</dbReference>